<keyword evidence="2 8" id="KW-0863">Zinc-finger</keyword>
<dbReference type="InterPro" id="IPR003851">
    <property type="entry name" value="Znf_Dof"/>
</dbReference>
<dbReference type="AlphaFoldDB" id="A0A9N7NV12"/>
<dbReference type="PROSITE" id="PS50884">
    <property type="entry name" value="ZF_DOF_2"/>
    <property type="match status" value="1"/>
</dbReference>
<dbReference type="Proteomes" id="UP001153555">
    <property type="component" value="Unassembled WGS sequence"/>
</dbReference>
<dbReference type="PANTHER" id="PTHR31992:SF308">
    <property type="entry name" value="DOF ZINC FINGER PROTEIN"/>
    <property type="match status" value="1"/>
</dbReference>
<gene>
    <name evidence="12" type="ORF">SHERM_09023</name>
</gene>
<comment type="function">
    <text evidence="9">Transcription factor that binds specifically to a 5'-AA[AG]G-3' consensus core sequence.</text>
</comment>
<evidence type="ECO:0000256" key="10">
    <source>
        <dbReference type="SAM" id="MobiDB-lite"/>
    </source>
</evidence>
<dbReference type="GO" id="GO:0008270">
    <property type="term" value="F:zinc ion binding"/>
    <property type="evidence" value="ECO:0007669"/>
    <property type="project" value="UniProtKB-KW"/>
</dbReference>
<keyword evidence="13" id="KW-1185">Reference proteome</keyword>
<evidence type="ECO:0000256" key="4">
    <source>
        <dbReference type="ARBA" id="ARBA00023015"/>
    </source>
</evidence>
<evidence type="ECO:0000256" key="6">
    <source>
        <dbReference type="ARBA" id="ARBA00023163"/>
    </source>
</evidence>
<sequence length="196" mass="21816">MENAQWPQEIVNAPIVDQRKIIIRGQQQHHHKEAVISCPRCSSTNTKFCYYNNYSLSQPRHFCKSCRRYWTQGGSLRNIPVGGGSRKNIHKKSSNNYNKNNNNNNNNNNLSMQNPRSREHHLGDFRAIDELIRVPNYEACGGLGLNIANATPGDASSSGFGNSNYGSFQVLRNGDSAGDFSWTSATTGVMGGGSYW</sequence>
<dbReference type="GO" id="GO:0003700">
    <property type="term" value="F:DNA-binding transcription factor activity"/>
    <property type="evidence" value="ECO:0007669"/>
    <property type="project" value="UniProtKB-UniRule"/>
</dbReference>
<evidence type="ECO:0000256" key="1">
    <source>
        <dbReference type="ARBA" id="ARBA00022723"/>
    </source>
</evidence>
<dbReference type="OrthoDB" id="1927254at2759"/>
<keyword evidence="7 8" id="KW-0539">Nucleus</keyword>
<dbReference type="GO" id="GO:0003677">
    <property type="term" value="F:DNA binding"/>
    <property type="evidence" value="ECO:0007669"/>
    <property type="project" value="UniProtKB-UniRule"/>
</dbReference>
<feature type="region of interest" description="Disordered" evidence="10">
    <location>
        <begin position="80"/>
        <end position="117"/>
    </location>
</feature>
<evidence type="ECO:0000256" key="2">
    <source>
        <dbReference type="ARBA" id="ARBA00022771"/>
    </source>
</evidence>
<evidence type="ECO:0000256" key="3">
    <source>
        <dbReference type="ARBA" id="ARBA00022833"/>
    </source>
</evidence>
<feature type="domain" description="Dof-type" evidence="11">
    <location>
        <begin position="36"/>
        <end position="90"/>
    </location>
</feature>
<dbReference type="GO" id="GO:0005634">
    <property type="term" value="C:nucleus"/>
    <property type="evidence" value="ECO:0007669"/>
    <property type="project" value="UniProtKB-SubCell"/>
</dbReference>
<keyword evidence="6 9" id="KW-0804">Transcription</keyword>
<dbReference type="InterPro" id="IPR045174">
    <property type="entry name" value="Dof"/>
</dbReference>
<evidence type="ECO:0000256" key="9">
    <source>
        <dbReference type="RuleBase" id="RU369094"/>
    </source>
</evidence>
<keyword evidence="5 8" id="KW-0238">DNA-binding</keyword>
<evidence type="ECO:0000259" key="11">
    <source>
        <dbReference type="PROSITE" id="PS50884"/>
    </source>
</evidence>
<feature type="compositionally biased region" description="Low complexity" evidence="10">
    <location>
        <begin position="95"/>
        <end position="109"/>
    </location>
</feature>
<evidence type="ECO:0000313" key="13">
    <source>
        <dbReference type="Proteomes" id="UP001153555"/>
    </source>
</evidence>
<accession>A0A9N7NV12</accession>
<organism evidence="12 13">
    <name type="scientific">Striga hermonthica</name>
    <name type="common">Purple witchweed</name>
    <name type="synonym">Buchnera hermonthica</name>
    <dbReference type="NCBI Taxonomy" id="68872"/>
    <lineage>
        <taxon>Eukaryota</taxon>
        <taxon>Viridiplantae</taxon>
        <taxon>Streptophyta</taxon>
        <taxon>Embryophyta</taxon>
        <taxon>Tracheophyta</taxon>
        <taxon>Spermatophyta</taxon>
        <taxon>Magnoliopsida</taxon>
        <taxon>eudicotyledons</taxon>
        <taxon>Gunneridae</taxon>
        <taxon>Pentapetalae</taxon>
        <taxon>asterids</taxon>
        <taxon>lamiids</taxon>
        <taxon>Lamiales</taxon>
        <taxon>Orobanchaceae</taxon>
        <taxon>Buchnereae</taxon>
        <taxon>Striga</taxon>
    </lineage>
</organism>
<name>A0A9N7NV12_STRHE</name>
<reference evidence="12" key="1">
    <citation type="submission" date="2019-12" db="EMBL/GenBank/DDBJ databases">
        <authorList>
            <person name="Scholes J."/>
        </authorList>
    </citation>
    <scope>NUCLEOTIDE SEQUENCE</scope>
</reference>
<evidence type="ECO:0000256" key="7">
    <source>
        <dbReference type="ARBA" id="ARBA00023242"/>
    </source>
</evidence>
<dbReference type="PANTHER" id="PTHR31992">
    <property type="entry name" value="DOF ZINC FINGER PROTEIN DOF1.4-RELATED"/>
    <property type="match status" value="1"/>
</dbReference>
<keyword evidence="3 9" id="KW-0862">Zinc</keyword>
<dbReference type="Pfam" id="PF02701">
    <property type="entry name" value="Zn_ribbon_Dof"/>
    <property type="match status" value="1"/>
</dbReference>
<keyword evidence="1 9" id="KW-0479">Metal-binding</keyword>
<comment type="caution">
    <text evidence="12">The sequence shown here is derived from an EMBL/GenBank/DDBJ whole genome shotgun (WGS) entry which is preliminary data.</text>
</comment>
<dbReference type="PROSITE" id="PS01361">
    <property type="entry name" value="ZF_DOF_1"/>
    <property type="match status" value="1"/>
</dbReference>
<comment type="subcellular location">
    <subcellularLocation>
        <location evidence="8 9">Nucleus</location>
    </subcellularLocation>
</comment>
<evidence type="ECO:0000313" key="12">
    <source>
        <dbReference type="EMBL" id="CAA0843245.1"/>
    </source>
</evidence>
<protein>
    <recommendedName>
        <fullName evidence="9">Dof zinc finger protein</fullName>
    </recommendedName>
</protein>
<evidence type="ECO:0000256" key="8">
    <source>
        <dbReference type="PROSITE-ProRule" id="PRU00071"/>
    </source>
</evidence>
<proteinExistence type="predicted"/>
<dbReference type="EMBL" id="CACSLK010035018">
    <property type="protein sequence ID" value="CAA0843245.1"/>
    <property type="molecule type" value="Genomic_DNA"/>
</dbReference>
<evidence type="ECO:0000256" key="5">
    <source>
        <dbReference type="ARBA" id="ARBA00023125"/>
    </source>
</evidence>
<keyword evidence="4 9" id="KW-0805">Transcription regulation</keyword>